<dbReference type="PANTHER" id="PTHR30535">
    <property type="entry name" value="VITAMIN B12-BINDING PROTEIN"/>
    <property type="match status" value="1"/>
</dbReference>
<dbReference type="Proteomes" id="UP000198672">
    <property type="component" value="Unassembled WGS sequence"/>
</dbReference>
<evidence type="ECO:0000313" key="2">
    <source>
        <dbReference type="EMBL" id="SDX82824.1"/>
    </source>
</evidence>
<dbReference type="EMBL" id="FNOW01000015">
    <property type="protein sequence ID" value="SDX82824.1"/>
    <property type="molecule type" value="Genomic_DNA"/>
</dbReference>
<dbReference type="PROSITE" id="PS50983">
    <property type="entry name" value="FE_B12_PBP"/>
    <property type="match status" value="1"/>
</dbReference>
<evidence type="ECO:0000259" key="1">
    <source>
        <dbReference type="PROSITE" id="PS50983"/>
    </source>
</evidence>
<dbReference type="InterPro" id="IPR050902">
    <property type="entry name" value="ABC_Transporter_SBP"/>
</dbReference>
<gene>
    <name evidence="2" type="ORF">SAMN05421644_1155</name>
</gene>
<evidence type="ECO:0000313" key="3">
    <source>
        <dbReference type="Proteomes" id="UP000198672"/>
    </source>
</evidence>
<dbReference type="AlphaFoldDB" id="A0A1H3EY29"/>
<dbReference type="Pfam" id="PF01497">
    <property type="entry name" value="Peripla_BP_2"/>
    <property type="match status" value="1"/>
</dbReference>
<organism evidence="2 3">
    <name type="scientific">Allochromatium warmingii</name>
    <name type="common">Chromatium warmingii</name>
    <dbReference type="NCBI Taxonomy" id="61595"/>
    <lineage>
        <taxon>Bacteria</taxon>
        <taxon>Pseudomonadati</taxon>
        <taxon>Pseudomonadota</taxon>
        <taxon>Gammaproteobacteria</taxon>
        <taxon>Chromatiales</taxon>
        <taxon>Chromatiaceae</taxon>
        <taxon>Allochromatium</taxon>
    </lineage>
</organism>
<accession>A0A1H3EY29</accession>
<dbReference type="SUPFAM" id="SSF53807">
    <property type="entry name" value="Helical backbone' metal receptor"/>
    <property type="match status" value="1"/>
</dbReference>
<keyword evidence="3" id="KW-1185">Reference proteome</keyword>
<proteinExistence type="predicted"/>
<name>A0A1H3EY29_ALLWA</name>
<sequence length="313" mass="34469">MTGLKNFIKQYFRAIFILFHPVTPVHIRQQLTAYALGLWLSVVPGAALADPPYPSVMSTNLCADLLLLRLADPTQIRSVSRHSQDRQVSPVAEHASLYPANRGGVEDVLYFKPDIVLVYAGWTGRRHAERLAAQGIEVIAVPYTKTWDAALDTARTLAARIGRAEFGAALVADFAHRMQALARPATTTIAPRVLYLRPSGGTAGRDTYVDDLITRLGWRNLAAEQGISGWGRFPLERLAHTPPDRLLLGYFDQAQSPTRSAYGRHPLLRTLLARTPLLTLPGQAWGCGGLELLDVAEQLSAQSAELERRHVQP</sequence>
<dbReference type="GO" id="GO:0071281">
    <property type="term" value="P:cellular response to iron ion"/>
    <property type="evidence" value="ECO:0007669"/>
    <property type="project" value="TreeGrafter"/>
</dbReference>
<feature type="domain" description="Fe/B12 periplasmic-binding" evidence="1">
    <location>
        <begin position="55"/>
        <end position="307"/>
    </location>
</feature>
<dbReference type="STRING" id="61595.SAMN05421644_1155"/>
<protein>
    <submittedName>
        <fullName evidence="2">Iron complex transport system substrate-binding protein</fullName>
    </submittedName>
</protein>
<dbReference type="InterPro" id="IPR002491">
    <property type="entry name" value="ABC_transptr_periplasmic_BD"/>
</dbReference>
<reference evidence="3" key="1">
    <citation type="submission" date="2016-10" db="EMBL/GenBank/DDBJ databases">
        <authorList>
            <person name="Varghese N."/>
            <person name="Submissions S."/>
        </authorList>
    </citation>
    <scope>NUCLEOTIDE SEQUENCE [LARGE SCALE GENOMIC DNA]</scope>
    <source>
        <strain evidence="3">DSM 173</strain>
    </source>
</reference>
<dbReference type="Gene3D" id="3.40.50.1980">
    <property type="entry name" value="Nitrogenase molybdenum iron protein domain"/>
    <property type="match status" value="2"/>
</dbReference>
<dbReference type="PANTHER" id="PTHR30535:SF34">
    <property type="entry name" value="MOLYBDATE-BINDING PROTEIN MOLA"/>
    <property type="match status" value="1"/>
</dbReference>